<protein>
    <submittedName>
        <fullName evidence="9">ABC transport system permease protein</fullName>
    </submittedName>
</protein>
<dbReference type="Pfam" id="PF02687">
    <property type="entry name" value="FtsX"/>
    <property type="match status" value="2"/>
</dbReference>
<keyword evidence="2" id="KW-1003">Cell membrane</keyword>
<dbReference type="GO" id="GO:0022857">
    <property type="term" value="F:transmembrane transporter activity"/>
    <property type="evidence" value="ECO:0007669"/>
    <property type="project" value="TreeGrafter"/>
</dbReference>
<dbReference type="InterPro" id="IPR050250">
    <property type="entry name" value="Macrolide_Exporter_MacB"/>
</dbReference>
<sequence length="785" mass="88443">MRLSPLTRRLFRMMVSIRGQVISIIVVMTLALMALISSHMTAINLENSIRDFYDITRLADMQVQLTRIPANALYDVLRMEGIAHVEGRVSVDVPFVTDDPDERVRVRVISVPDTDSPISALYPIEGRMVRSETQAVTVLEQFSDARGIQLGDIITPYMNGREVPLEVIGFAGHPEFVYLMENEQALIPDPEGFGVLFVSEKLLGPLLGYRDSYNELLITLTPGANPDVVADALDDALDRYGVRRVMQRDDLMSYRMMEEELNQVKAMSRVLPTLFMSVAALIIYIVLSRTVKNDRVAIGVMKALGYSNAQILAHYIQFSLLIGMGGGLLGIITGTWVSDVYVQLYIQYMNVPLLETRIIPESYVTAMVITVVFCVLAGLAGARRVIGIHPADSMRPEPPADGHRLLIERITFLWKHIAFSWKMVIRNLFRNKRRYGTLALGIALTYGVTLVAMNMGGVWQQIFEIQYGQMYTMDYNIDFKGMSGMNTLHEIRQLANVEAIEPRIEMPLEIRKDWHRKAVSVVGIPADSDMYHLESEPGVPLMMHHDRLYLTSGFAKSLELEPGDQVLVKNYLPDRDDFWMEYGGSVNQYLGLNGYMTLETMERWVVDPGHITGLSVKTDADLGAILEDAHHVQQVQSLGQMQEMFEEFSEMIVVTIGIMVMLGGIIGFAIVYNITLISINERIMEFSSLRVLGFHRKEIFRMITRENTLVSVLGILMGIPLGRWMMASMMESMSTEVYAMPGTVSDRVVLQTVVAVIIFVAVAQMATFVKIRNLSFIEALKNRMT</sequence>
<comment type="similarity">
    <text evidence="6">Belongs to the ABC-4 integral membrane protein family.</text>
</comment>
<evidence type="ECO:0000256" key="3">
    <source>
        <dbReference type="ARBA" id="ARBA00022692"/>
    </source>
</evidence>
<reference evidence="9" key="1">
    <citation type="submission" date="2017-05" db="EMBL/GenBank/DDBJ databases">
        <authorList>
            <person name="Varghese N."/>
            <person name="Submissions S."/>
        </authorList>
    </citation>
    <scope>NUCLEOTIDE SEQUENCE</scope>
    <source>
        <strain evidence="9">Su22</strain>
    </source>
</reference>
<evidence type="ECO:0000256" key="7">
    <source>
        <dbReference type="SAM" id="Phobius"/>
    </source>
</evidence>
<feature type="transmembrane region" description="Helical" evidence="7">
    <location>
        <begin position="651"/>
        <end position="674"/>
    </location>
</feature>
<feature type="transmembrane region" description="Helical" evidence="7">
    <location>
        <begin position="709"/>
        <end position="728"/>
    </location>
</feature>
<evidence type="ECO:0000313" key="9">
    <source>
        <dbReference type="EMBL" id="SMP52241.1"/>
    </source>
</evidence>
<feature type="transmembrane region" description="Helical" evidence="7">
    <location>
        <begin position="358"/>
        <end position="380"/>
    </location>
</feature>
<feature type="transmembrane region" description="Helical" evidence="7">
    <location>
        <begin position="748"/>
        <end position="769"/>
    </location>
</feature>
<feature type="transmembrane region" description="Helical" evidence="7">
    <location>
        <begin position="270"/>
        <end position="291"/>
    </location>
</feature>
<feature type="domain" description="ABC3 transporter permease C-terminal" evidence="8">
    <location>
        <begin position="270"/>
        <end position="390"/>
    </location>
</feature>
<feature type="transmembrane region" description="Helical" evidence="7">
    <location>
        <begin position="312"/>
        <end position="338"/>
    </location>
</feature>
<evidence type="ECO:0000256" key="2">
    <source>
        <dbReference type="ARBA" id="ARBA00022475"/>
    </source>
</evidence>
<dbReference type="GO" id="GO:0005886">
    <property type="term" value="C:plasma membrane"/>
    <property type="evidence" value="ECO:0007669"/>
    <property type="project" value="UniProtKB-SubCell"/>
</dbReference>
<dbReference type="PANTHER" id="PTHR30572:SF4">
    <property type="entry name" value="ABC TRANSPORTER PERMEASE YTRF"/>
    <property type="match status" value="1"/>
</dbReference>
<evidence type="ECO:0000256" key="6">
    <source>
        <dbReference type="ARBA" id="ARBA00038076"/>
    </source>
</evidence>
<organism evidence="9 10">
    <name type="scientific">Anoxynatronum buryatiense</name>
    <dbReference type="NCBI Taxonomy" id="489973"/>
    <lineage>
        <taxon>Bacteria</taxon>
        <taxon>Bacillati</taxon>
        <taxon>Bacillota</taxon>
        <taxon>Clostridia</taxon>
        <taxon>Eubacteriales</taxon>
        <taxon>Clostridiaceae</taxon>
        <taxon>Anoxynatronum</taxon>
    </lineage>
</organism>
<feature type="transmembrane region" description="Helical" evidence="7">
    <location>
        <begin position="435"/>
        <end position="459"/>
    </location>
</feature>
<keyword evidence="3 7" id="KW-0812">Transmembrane</keyword>
<gene>
    <name evidence="9" type="ORF">SAMN06296020_104203</name>
</gene>
<evidence type="ECO:0000259" key="8">
    <source>
        <dbReference type="Pfam" id="PF02687"/>
    </source>
</evidence>
<name>A0AA46AIM5_9CLOT</name>
<dbReference type="Proteomes" id="UP001158066">
    <property type="component" value="Unassembled WGS sequence"/>
</dbReference>
<feature type="domain" description="ABC3 transporter permease C-terminal" evidence="8">
    <location>
        <begin position="658"/>
        <end position="775"/>
    </location>
</feature>
<evidence type="ECO:0000256" key="1">
    <source>
        <dbReference type="ARBA" id="ARBA00004651"/>
    </source>
</evidence>
<keyword evidence="5 7" id="KW-0472">Membrane</keyword>
<comment type="caution">
    <text evidence="9">The sequence shown here is derived from an EMBL/GenBank/DDBJ whole genome shotgun (WGS) entry which is preliminary data.</text>
</comment>
<evidence type="ECO:0000256" key="5">
    <source>
        <dbReference type="ARBA" id="ARBA00023136"/>
    </source>
</evidence>
<evidence type="ECO:0000313" key="10">
    <source>
        <dbReference type="Proteomes" id="UP001158066"/>
    </source>
</evidence>
<dbReference type="InterPro" id="IPR003838">
    <property type="entry name" value="ABC3_permease_C"/>
</dbReference>
<evidence type="ECO:0000256" key="4">
    <source>
        <dbReference type="ARBA" id="ARBA00022989"/>
    </source>
</evidence>
<dbReference type="EMBL" id="FXUF01000004">
    <property type="protein sequence ID" value="SMP52241.1"/>
    <property type="molecule type" value="Genomic_DNA"/>
</dbReference>
<keyword evidence="4 7" id="KW-1133">Transmembrane helix</keyword>
<proteinExistence type="inferred from homology"/>
<comment type="subcellular location">
    <subcellularLocation>
        <location evidence="1">Cell membrane</location>
        <topology evidence="1">Multi-pass membrane protein</topology>
    </subcellularLocation>
</comment>
<keyword evidence="10" id="KW-1185">Reference proteome</keyword>
<accession>A0AA46AIM5</accession>
<dbReference type="PANTHER" id="PTHR30572">
    <property type="entry name" value="MEMBRANE COMPONENT OF TRANSPORTER-RELATED"/>
    <property type="match status" value="1"/>
</dbReference>
<feature type="transmembrane region" description="Helical" evidence="7">
    <location>
        <begin position="21"/>
        <end position="40"/>
    </location>
</feature>
<dbReference type="AlphaFoldDB" id="A0AA46AIM5"/>